<dbReference type="AlphaFoldDB" id="R7RWR5"/>
<evidence type="ECO:0000313" key="2">
    <source>
        <dbReference type="Proteomes" id="UP000053927"/>
    </source>
</evidence>
<keyword evidence="2" id="KW-1185">Reference proteome</keyword>
<evidence type="ECO:0000313" key="1">
    <source>
        <dbReference type="EMBL" id="EIM79759.1"/>
    </source>
</evidence>
<dbReference type="Proteomes" id="UP000053927">
    <property type="component" value="Unassembled WGS sequence"/>
</dbReference>
<dbReference type="RefSeq" id="XP_007311080.1">
    <property type="nucleotide sequence ID" value="XM_007311018.1"/>
</dbReference>
<name>R7RWR5_STEHR</name>
<dbReference type="EMBL" id="JH687401">
    <property type="protein sequence ID" value="EIM79759.1"/>
    <property type="molecule type" value="Genomic_DNA"/>
</dbReference>
<gene>
    <name evidence="1" type="ORF">STEHIDRAFT_163318</name>
</gene>
<accession>R7RWR5</accession>
<sequence>MVYPTPSPEVSRRSCTPPNQAVRTWSHKGLSCRDSDWKHHHKKWCKIFANIFKGTHSQSTNTTLLSIPSSIAAHRRPDFDQDVSSFLALANPILMQTAIQALDLPVKPLNHTISTLHVGLSYNQDQDDPLHRFTFVSLELVNISDIMVMPKSSLSRAMPMRAEMDEDAIRNGDHGATIISLDIFDAGQRIDGTPYMSFEAPHSIAQVFRIPRKSATVSGSRNYALTFESWMDGVLHSHA</sequence>
<protein>
    <submittedName>
        <fullName evidence="1">Uncharacterized protein</fullName>
    </submittedName>
</protein>
<proteinExistence type="predicted"/>
<reference evidence="2" key="1">
    <citation type="journal article" date="2012" name="Science">
        <title>The Paleozoic origin of enzymatic lignin decomposition reconstructed from 31 fungal genomes.</title>
        <authorList>
            <person name="Floudas D."/>
            <person name="Binder M."/>
            <person name="Riley R."/>
            <person name="Barry K."/>
            <person name="Blanchette R.A."/>
            <person name="Henrissat B."/>
            <person name="Martinez A.T."/>
            <person name="Otillar R."/>
            <person name="Spatafora J.W."/>
            <person name="Yadav J.S."/>
            <person name="Aerts A."/>
            <person name="Benoit I."/>
            <person name="Boyd A."/>
            <person name="Carlson A."/>
            <person name="Copeland A."/>
            <person name="Coutinho P.M."/>
            <person name="de Vries R.P."/>
            <person name="Ferreira P."/>
            <person name="Findley K."/>
            <person name="Foster B."/>
            <person name="Gaskell J."/>
            <person name="Glotzer D."/>
            <person name="Gorecki P."/>
            <person name="Heitman J."/>
            <person name="Hesse C."/>
            <person name="Hori C."/>
            <person name="Igarashi K."/>
            <person name="Jurgens J.A."/>
            <person name="Kallen N."/>
            <person name="Kersten P."/>
            <person name="Kohler A."/>
            <person name="Kuees U."/>
            <person name="Kumar T.K.A."/>
            <person name="Kuo A."/>
            <person name="LaButti K."/>
            <person name="Larrondo L.F."/>
            <person name="Lindquist E."/>
            <person name="Ling A."/>
            <person name="Lombard V."/>
            <person name="Lucas S."/>
            <person name="Lundell T."/>
            <person name="Martin R."/>
            <person name="McLaughlin D.J."/>
            <person name="Morgenstern I."/>
            <person name="Morin E."/>
            <person name="Murat C."/>
            <person name="Nagy L.G."/>
            <person name="Nolan M."/>
            <person name="Ohm R.A."/>
            <person name="Patyshakuliyeva A."/>
            <person name="Rokas A."/>
            <person name="Ruiz-Duenas F.J."/>
            <person name="Sabat G."/>
            <person name="Salamov A."/>
            <person name="Samejima M."/>
            <person name="Schmutz J."/>
            <person name="Slot J.C."/>
            <person name="St John F."/>
            <person name="Stenlid J."/>
            <person name="Sun H."/>
            <person name="Sun S."/>
            <person name="Syed K."/>
            <person name="Tsang A."/>
            <person name="Wiebenga A."/>
            <person name="Young D."/>
            <person name="Pisabarro A."/>
            <person name="Eastwood D.C."/>
            <person name="Martin F."/>
            <person name="Cullen D."/>
            <person name="Grigoriev I.V."/>
            <person name="Hibbett D.S."/>
        </authorList>
    </citation>
    <scope>NUCLEOTIDE SEQUENCE [LARGE SCALE GENOMIC DNA]</scope>
    <source>
        <strain evidence="2">FP-91666</strain>
    </source>
</reference>
<organism evidence="1 2">
    <name type="scientific">Stereum hirsutum (strain FP-91666)</name>
    <name type="common">White-rot fungus</name>
    <dbReference type="NCBI Taxonomy" id="721885"/>
    <lineage>
        <taxon>Eukaryota</taxon>
        <taxon>Fungi</taxon>
        <taxon>Dikarya</taxon>
        <taxon>Basidiomycota</taxon>
        <taxon>Agaricomycotina</taxon>
        <taxon>Agaricomycetes</taxon>
        <taxon>Russulales</taxon>
        <taxon>Stereaceae</taxon>
        <taxon>Stereum</taxon>
    </lineage>
</organism>
<dbReference type="KEGG" id="shs:STEHIDRAFT_163318"/>
<dbReference type="GeneID" id="18802294"/>